<dbReference type="EMBL" id="LN856984">
    <property type="protein sequence ID" value="CDP97447.1"/>
    <property type="molecule type" value="Genomic_DNA"/>
</dbReference>
<evidence type="ECO:0000256" key="1">
    <source>
        <dbReference type="ARBA" id="ARBA00022741"/>
    </source>
</evidence>
<dbReference type="GO" id="GO:0009378">
    <property type="term" value="F:four-way junction helicase activity"/>
    <property type="evidence" value="ECO:0007669"/>
    <property type="project" value="TreeGrafter"/>
</dbReference>
<keyword evidence="2" id="KW-0378">Hydrolase</keyword>
<dbReference type="GO" id="GO:0016787">
    <property type="term" value="F:hydrolase activity"/>
    <property type="evidence" value="ECO:0007669"/>
    <property type="project" value="UniProtKB-KW"/>
</dbReference>
<proteinExistence type="predicted"/>
<dbReference type="PANTHER" id="PTHR14025">
    <property type="entry name" value="FANCONI ANEMIA GROUP M FANCM FAMILY MEMBER"/>
    <property type="match status" value="1"/>
</dbReference>
<organism evidence="6">
    <name type="scientific">Brugia malayi</name>
    <name type="common">Filarial nematode worm</name>
    <dbReference type="NCBI Taxonomy" id="6279"/>
    <lineage>
        <taxon>Eukaryota</taxon>
        <taxon>Metazoa</taxon>
        <taxon>Ecdysozoa</taxon>
        <taxon>Nematoda</taxon>
        <taxon>Chromadorea</taxon>
        <taxon>Rhabditida</taxon>
        <taxon>Spirurina</taxon>
        <taxon>Spiruromorpha</taxon>
        <taxon>Filarioidea</taxon>
        <taxon>Onchocercidae</taxon>
        <taxon>Brugia</taxon>
    </lineage>
</organism>
<dbReference type="InterPro" id="IPR027417">
    <property type="entry name" value="P-loop_NTPase"/>
</dbReference>
<dbReference type="SUPFAM" id="SSF52540">
    <property type="entry name" value="P-loop containing nucleoside triphosphate hydrolases"/>
    <property type="match status" value="1"/>
</dbReference>
<protein>
    <submittedName>
        <fullName evidence="6">Bm539, isoform d</fullName>
    </submittedName>
</protein>
<keyword evidence="4" id="KW-0067">ATP-binding</keyword>
<dbReference type="GO" id="GO:0043138">
    <property type="term" value="F:3'-5' DNA helicase activity"/>
    <property type="evidence" value="ECO:0007669"/>
    <property type="project" value="TreeGrafter"/>
</dbReference>
<dbReference type="PANTHER" id="PTHR14025:SF20">
    <property type="entry name" value="FANCONI ANEMIA GROUP M PROTEIN"/>
    <property type="match status" value="1"/>
</dbReference>
<feature type="compositionally biased region" description="Basic residues" evidence="5">
    <location>
        <begin position="691"/>
        <end position="701"/>
    </location>
</feature>
<feature type="region of interest" description="Disordered" evidence="5">
    <location>
        <begin position="679"/>
        <end position="708"/>
    </location>
</feature>
<gene>
    <name evidence="6" type="primary">Bm539</name>
    <name evidence="6" type="ORF">BM_Bm539</name>
</gene>
<dbReference type="Gene3D" id="3.40.50.300">
    <property type="entry name" value="P-loop containing nucleotide triphosphate hydrolases"/>
    <property type="match status" value="1"/>
</dbReference>
<keyword evidence="3" id="KW-0347">Helicase</keyword>
<evidence type="ECO:0000256" key="3">
    <source>
        <dbReference type="ARBA" id="ARBA00022806"/>
    </source>
</evidence>
<sequence>MDPFGFTHLRSRETLSVVPTIFNRKYKKCNLNISKLTKSQQLSVRYLYYPVNMPICRYQKRLILDSLYNNLLLTLPKELDTFFISAVTMLNFHRWFPVQKIVCICKNVESSLNAAKRFVEITGYSHGICVYANLKKNDRYAEWMQHNIIFATAQSIVADFTGRKELSEICLMVVEDAHRAISGSHPVSELIRNCILQKAEFRILAYTDCKLDKVGELQLIVMNLQIDLIRSLSSIREEISLTFASPKMCKLYINISDDIRHIGNELLKTMEPIASLLYESGIFPTNEIKKIANFSINYLQRKIQSAQDHLTDIYCDFFELLSAYDILMCDGLTAFRNTLQALCSKSRTIAEITQSKDILRKTCFLSTPLRSDNLQCHKLDMLITLLTKTSTYYRSKKSIVVLLCRDRDPAFVNSLLLSVTARLSDKESGFAFFLVKKNNHQAEISESMMKDKLCNVIIVPCGSDAIEINVGYVDSIICMDEGVCFLCALHYTGTIRIRSEGNLSALCSSGYETNIYSFLAIEGTVDCVKMDHIKGLQLCNDVLPMLPFNVIPEIVEYWAQNVDNNDGLLTMVQRLDFQERLALNKPMNSLNLIKDNHSLLDFCVKETFLWQDRLQRFTLLGHSVSASNLTNIFGGDPKILEKQVLRLQNRLKLKWISEEESQSSKMDEANLMEVQLKHDKHSKMDCSRKSSGQKRLAKRPSKKCDSTKAQRLNRIDSASFTLLKVLKTELKADDFVDNIKEQNEYRERLEGITKIIRKLNGLVSL</sequence>
<dbReference type="GO" id="GO:0036297">
    <property type="term" value="P:interstrand cross-link repair"/>
    <property type="evidence" value="ECO:0007669"/>
    <property type="project" value="TreeGrafter"/>
</dbReference>
<evidence type="ECO:0000256" key="2">
    <source>
        <dbReference type="ARBA" id="ARBA00022801"/>
    </source>
</evidence>
<reference evidence="6" key="1">
    <citation type="journal article" date="2007" name="Science">
        <title>Draft genome of the filarial nematode parasite Brugia malayi.</title>
        <authorList>
            <person name="Ghedin E."/>
            <person name="Wang S."/>
            <person name="Spiro D."/>
            <person name="Caler E."/>
            <person name="Zhao Q."/>
            <person name="Crabtree J."/>
            <person name="Allen J.E."/>
            <person name="Delcher A.L."/>
            <person name="Guiliano D.B."/>
            <person name="Miranda-Saavedra D."/>
            <person name="Angiuoli S.V."/>
            <person name="Creasy T."/>
            <person name="Amedeo P."/>
            <person name="Haas B."/>
            <person name="El-Sayed N.M."/>
            <person name="Wortman J.R."/>
            <person name="Feldblyum T."/>
            <person name="Tallon L."/>
            <person name="Schatz M."/>
            <person name="Shumway M."/>
            <person name="Koo H."/>
            <person name="Salzberg S.L."/>
            <person name="Schobel S."/>
            <person name="Pertea M."/>
            <person name="Pop M."/>
            <person name="White O."/>
            <person name="Barton G.J."/>
            <person name="Carlow C.K."/>
            <person name="Crawford M.J."/>
            <person name="Daub J."/>
            <person name="Dimmic M.W."/>
            <person name="Estes C.F."/>
            <person name="Foster J.M."/>
            <person name="Ganatra M."/>
            <person name="Gregory W.F."/>
            <person name="Johnson N.M."/>
            <person name="Jin J."/>
            <person name="Komuniecki R."/>
            <person name="Korf I."/>
            <person name="Kumar S."/>
            <person name="Laney S."/>
            <person name="Li B.W."/>
            <person name="Li W."/>
            <person name="Lindblom T.H."/>
            <person name="Lustigman S."/>
            <person name="Ma D."/>
            <person name="Maina C.V."/>
            <person name="Martin D.M."/>
            <person name="McCarter J.P."/>
            <person name="McReynolds L."/>
            <person name="Mitreva M."/>
            <person name="Nutman T.B."/>
            <person name="Parkinson J."/>
            <person name="Peregrin-Alvarez J.M."/>
            <person name="Poole C."/>
            <person name="Ren Q."/>
            <person name="Saunders L."/>
            <person name="Sluder A.E."/>
            <person name="Smith K."/>
            <person name="Stanke M."/>
            <person name="Unnasch T.R."/>
            <person name="Ware J."/>
            <person name="Wei A.D."/>
            <person name="Weil G."/>
            <person name="Williams D.J."/>
            <person name="Zhang Y."/>
            <person name="Williams S.A."/>
            <person name="Fraser-Liggett C."/>
            <person name="Slatko B."/>
            <person name="Blaxter M.L."/>
            <person name="Scott A.L."/>
        </authorList>
    </citation>
    <scope>NUCLEOTIDE SEQUENCE</scope>
    <source>
        <strain evidence="6">FR3</strain>
    </source>
</reference>
<dbReference type="AlphaFoldDB" id="A0A1I9G341"/>
<keyword evidence="1" id="KW-0547">Nucleotide-binding</keyword>
<dbReference type="GO" id="GO:0005524">
    <property type="term" value="F:ATP binding"/>
    <property type="evidence" value="ECO:0007669"/>
    <property type="project" value="UniProtKB-KW"/>
</dbReference>
<evidence type="ECO:0000313" key="6">
    <source>
        <dbReference type="EMBL" id="CDP97447.1"/>
    </source>
</evidence>
<evidence type="ECO:0000256" key="4">
    <source>
        <dbReference type="ARBA" id="ARBA00022840"/>
    </source>
</evidence>
<dbReference type="GO" id="GO:0000400">
    <property type="term" value="F:four-way junction DNA binding"/>
    <property type="evidence" value="ECO:0007669"/>
    <property type="project" value="TreeGrafter"/>
</dbReference>
<reference evidence="6" key="2">
    <citation type="submission" date="2012-12" db="EMBL/GenBank/DDBJ databases">
        <authorList>
            <consortium name="WormBase Consortium"/>
            <person name="Ghedin E."/>
            <person name="Paulini M."/>
        </authorList>
    </citation>
    <scope>NUCLEOTIDE SEQUENCE</scope>
    <source>
        <strain evidence="6">FR3</strain>
    </source>
</reference>
<evidence type="ECO:0000256" key="5">
    <source>
        <dbReference type="SAM" id="MobiDB-lite"/>
    </source>
</evidence>
<dbReference type="GO" id="GO:0045003">
    <property type="term" value="P:double-strand break repair via synthesis-dependent strand annealing"/>
    <property type="evidence" value="ECO:0007669"/>
    <property type="project" value="TreeGrafter"/>
</dbReference>
<dbReference type="OMA" id="YCDFFEL"/>
<name>A0A1I9G341_BRUMA</name>
<accession>A0A1I9G341</accession>